<evidence type="ECO:0000313" key="2">
    <source>
        <dbReference type="Proteomes" id="UP000078542"/>
    </source>
</evidence>
<keyword evidence="2" id="KW-1185">Reference proteome</keyword>
<protein>
    <submittedName>
        <fullName evidence="1">Uncharacterized protein</fullName>
    </submittedName>
</protein>
<dbReference type="Proteomes" id="UP000078542">
    <property type="component" value="Unassembled WGS sequence"/>
</dbReference>
<evidence type="ECO:0000313" key="1">
    <source>
        <dbReference type="EMBL" id="KYN02331.1"/>
    </source>
</evidence>
<organism evidence="1 2">
    <name type="scientific">Cyphomyrmex costatus</name>
    <dbReference type="NCBI Taxonomy" id="456900"/>
    <lineage>
        <taxon>Eukaryota</taxon>
        <taxon>Metazoa</taxon>
        <taxon>Ecdysozoa</taxon>
        <taxon>Arthropoda</taxon>
        <taxon>Hexapoda</taxon>
        <taxon>Insecta</taxon>
        <taxon>Pterygota</taxon>
        <taxon>Neoptera</taxon>
        <taxon>Endopterygota</taxon>
        <taxon>Hymenoptera</taxon>
        <taxon>Apocrita</taxon>
        <taxon>Aculeata</taxon>
        <taxon>Formicoidea</taxon>
        <taxon>Formicidae</taxon>
        <taxon>Myrmicinae</taxon>
        <taxon>Cyphomyrmex</taxon>
    </lineage>
</organism>
<reference evidence="1 2" key="1">
    <citation type="submission" date="2016-03" db="EMBL/GenBank/DDBJ databases">
        <title>Cyphomyrmex costatus WGS genome.</title>
        <authorList>
            <person name="Nygaard S."/>
            <person name="Hu H."/>
            <person name="Boomsma J."/>
            <person name="Zhang G."/>
        </authorList>
    </citation>
    <scope>NUCLEOTIDE SEQUENCE [LARGE SCALE GENOMIC DNA]</scope>
    <source>
        <strain evidence="1">MS0001</strain>
        <tissue evidence="1">Whole body</tissue>
    </source>
</reference>
<sequence length="147" mass="16519">MILFLSVSRDASEQNKTDLEKSYKYTTIERQQQQLALRPSFEKTWRSSSASGGGDAVVNIPFVLGDRLSESLQGVTIRERTKRFAGRGGNATAEHLRGRAIERLDDQKPVHNQFKRKSMCGGGDSGGENARCRCYELTWCTHVRSHV</sequence>
<proteinExistence type="predicted"/>
<dbReference type="AlphaFoldDB" id="A0A151IIG0"/>
<accession>A0A151IIG0</accession>
<dbReference type="EMBL" id="KQ977492">
    <property type="protein sequence ID" value="KYN02331.1"/>
    <property type="molecule type" value="Genomic_DNA"/>
</dbReference>
<gene>
    <name evidence="1" type="ORF">ALC62_06880</name>
</gene>
<name>A0A151IIG0_9HYME</name>